<protein>
    <submittedName>
        <fullName evidence="1">Uncharacterized protein</fullName>
    </submittedName>
</protein>
<evidence type="ECO:0000313" key="1">
    <source>
        <dbReference type="EMBL" id="MCD1293745.1"/>
    </source>
</evidence>
<dbReference type="InterPro" id="IPR012337">
    <property type="entry name" value="RNaseH-like_sf"/>
</dbReference>
<sequence length="269" mass="30282">MLEIFCDSSFNEKGPSFIGCVVMKDCMEVHQSTTRIVPDPASNLDSELSAIGLALSIAKIFSNGNELTMIYNDSTEAVKEYIGKDTGNIIIDYRSRDDVHQSVADRLSKKFQQSRVETFDLCKKPVESFTPEILKDIAQNKRTVVFLEKDPVETTNTKTCYVLFIRNIDGTLSKDRRYYARSGEVKNIKVANDISADLTDPGVLDGLESKRVDLDGSYFLLTDETWGLRIKGGESYSILPCGIDHRIICHEVDRTPKNLFDRAAIFLKE</sequence>
<evidence type="ECO:0000313" key="2">
    <source>
        <dbReference type="Proteomes" id="UP001320159"/>
    </source>
</evidence>
<dbReference type="AlphaFoldDB" id="A0AAP2W413"/>
<gene>
    <name evidence="1" type="ORF">CUJ83_01885</name>
</gene>
<proteinExistence type="predicted"/>
<dbReference type="RefSeq" id="WP_230739955.1">
    <property type="nucleotide sequence ID" value="NZ_PGCK01000001.1"/>
</dbReference>
<dbReference type="Proteomes" id="UP001320159">
    <property type="component" value="Unassembled WGS sequence"/>
</dbReference>
<reference evidence="1 2" key="1">
    <citation type="submission" date="2017-11" db="EMBL/GenBank/DDBJ databases">
        <title>Isolation and Characterization of Family Methanocellaceae Species from Potential Methane Hydrate Area Offshore Southwestern Taiwan.</title>
        <authorList>
            <person name="Zhang W.-L."/>
            <person name="Chen W.-C."/>
            <person name="Lai M.-C."/>
            <person name="Chen S.-C."/>
        </authorList>
    </citation>
    <scope>NUCLEOTIDE SEQUENCE [LARGE SCALE GENOMIC DNA]</scope>
    <source>
        <strain evidence="1 2">CWC-04</strain>
    </source>
</reference>
<name>A0AAP2W413_9EURY</name>
<accession>A0AAP2W413</accession>
<dbReference type="EMBL" id="PGCK01000001">
    <property type="protein sequence ID" value="MCD1293745.1"/>
    <property type="molecule type" value="Genomic_DNA"/>
</dbReference>
<keyword evidence="2" id="KW-1185">Reference proteome</keyword>
<comment type="caution">
    <text evidence="1">The sequence shown here is derived from an EMBL/GenBank/DDBJ whole genome shotgun (WGS) entry which is preliminary data.</text>
</comment>
<dbReference type="SUPFAM" id="SSF53098">
    <property type="entry name" value="Ribonuclease H-like"/>
    <property type="match status" value="1"/>
</dbReference>
<organism evidence="1 2">
    <name type="scientific">Methanooceanicella nereidis</name>
    <dbReference type="NCBI Taxonomy" id="2052831"/>
    <lineage>
        <taxon>Archaea</taxon>
        <taxon>Methanobacteriati</taxon>
        <taxon>Methanobacteriota</taxon>
        <taxon>Stenosarchaea group</taxon>
        <taxon>Methanomicrobia</taxon>
        <taxon>Methanocellales</taxon>
        <taxon>Methanocellaceae</taxon>
        <taxon>Methanooceanicella</taxon>
    </lineage>
</organism>